<organism evidence="3 4">
    <name type="scientific">Larinioides sclopetarius</name>
    <dbReference type="NCBI Taxonomy" id="280406"/>
    <lineage>
        <taxon>Eukaryota</taxon>
        <taxon>Metazoa</taxon>
        <taxon>Ecdysozoa</taxon>
        <taxon>Arthropoda</taxon>
        <taxon>Chelicerata</taxon>
        <taxon>Arachnida</taxon>
        <taxon>Araneae</taxon>
        <taxon>Araneomorphae</taxon>
        <taxon>Entelegynae</taxon>
        <taxon>Araneoidea</taxon>
        <taxon>Araneidae</taxon>
        <taxon>Larinioides</taxon>
    </lineage>
</organism>
<proteinExistence type="predicted"/>
<dbReference type="Gene3D" id="3.30.710.10">
    <property type="entry name" value="Potassium Channel Kv1.1, Chain A"/>
    <property type="match status" value="1"/>
</dbReference>
<dbReference type="Pfam" id="PF00651">
    <property type="entry name" value="BTB"/>
    <property type="match status" value="1"/>
</dbReference>
<dbReference type="EMBL" id="CAXIEN010000513">
    <property type="protein sequence ID" value="CAL1299675.1"/>
    <property type="molecule type" value="Genomic_DNA"/>
</dbReference>
<evidence type="ECO:0000313" key="4">
    <source>
        <dbReference type="Proteomes" id="UP001497382"/>
    </source>
</evidence>
<dbReference type="Proteomes" id="UP001497382">
    <property type="component" value="Unassembled WGS sequence"/>
</dbReference>
<comment type="caution">
    <text evidence="3">The sequence shown here is derived from an EMBL/GenBank/DDBJ whole genome shotgun (WGS) entry which is preliminary data.</text>
</comment>
<evidence type="ECO:0008006" key="5">
    <source>
        <dbReference type="Google" id="ProtNLM"/>
    </source>
</evidence>
<dbReference type="Gene3D" id="1.25.40.420">
    <property type="match status" value="1"/>
</dbReference>
<gene>
    <name evidence="3" type="ORF">LARSCL_LOCUS21499</name>
</gene>
<dbReference type="PROSITE" id="PS50144">
    <property type="entry name" value="MATH"/>
    <property type="match status" value="1"/>
</dbReference>
<dbReference type="GO" id="GO:0030163">
    <property type="term" value="P:protein catabolic process"/>
    <property type="evidence" value="ECO:0007669"/>
    <property type="project" value="UniProtKB-ARBA"/>
</dbReference>
<dbReference type="AlphaFoldDB" id="A0AAV2BUS9"/>
<keyword evidence="4" id="KW-1185">Reference proteome</keyword>
<dbReference type="InterPro" id="IPR002083">
    <property type="entry name" value="MATH/TRAF_dom"/>
</dbReference>
<sequence>MTDTDGKCFTFKWMVKNASYCWHQKGEILESPSFIIKALEETEWCLFMYPKGYQNSSFLLYLKRKDNDKGPNEIHLDFQLSILGESGSPVKAFNQNRRPFYKDSSYGGSDIPTWEEIFLLNKSSFLPNNTLTVCCRMWKIDEEFPMPMQCFAWTSIVLEPRSFFIEIKNFRNLGQHKDKGTVIKSTNIENLKLKFFITEGLEGDETMFFELISTNKETRLFKFKLFIINSSGQIVECSRDECGFYHKRNKTWLFPLTVTKGKLMSNQSLYLMDDTLTLKCDCSFSNGDLYEQISEVDNSIIFSESLPSINLNTSEGTSVMTKSALEALKSLYTDQILCDVKLRTEKETFPAHRNILSARSPVFRTMFTSDMKEKSSQFVDIPDVDADILRCMLRYVYTDSLEDLQFQSAYQLYAAANKYQILDLRNKCSVFLRGELTRFNACDVLVLADMHQDKDLKTDVQNLIVKEGRSMFTSDEWQNFLKENIQLAAETMLYKCIKE</sequence>
<dbReference type="Gene3D" id="2.60.210.10">
    <property type="entry name" value="Apoptosis, Tumor Necrosis Factor Receptor Associated Protein 2, Chain A"/>
    <property type="match status" value="2"/>
</dbReference>
<evidence type="ECO:0000259" key="2">
    <source>
        <dbReference type="PROSITE" id="PS50144"/>
    </source>
</evidence>
<feature type="domain" description="MATH" evidence="2">
    <location>
        <begin position="8"/>
        <end position="137"/>
    </location>
</feature>
<protein>
    <recommendedName>
        <fullName evidence="5">Speckle-type POZ protein</fullName>
    </recommendedName>
</protein>
<name>A0AAV2BUS9_9ARAC</name>
<dbReference type="InterPro" id="IPR000210">
    <property type="entry name" value="BTB/POZ_dom"/>
</dbReference>
<dbReference type="Pfam" id="PF22486">
    <property type="entry name" value="MATH_2"/>
    <property type="match status" value="1"/>
</dbReference>
<dbReference type="SMART" id="SM00225">
    <property type="entry name" value="BTB"/>
    <property type="match status" value="1"/>
</dbReference>
<accession>A0AAV2BUS9</accession>
<dbReference type="SUPFAM" id="SSF54695">
    <property type="entry name" value="POZ domain"/>
    <property type="match status" value="1"/>
</dbReference>
<evidence type="ECO:0000259" key="1">
    <source>
        <dbReference type="PROSITE" id="PS50097"/>
    </source>
</evidence>
<dbReference type="CDD" id="cd18186">
    <property type="entry name" value="BTB_POZ_ZBTB_KLHL-like"/>
    <property type="match status" value="1"/>
</dbReference>
<reference evidence="3 4" key="1">
    <citation type="submission" date="2024-04" db="EMBL/GenBank/DDBJ databases">
        <authorList>
            <person name="Rising A."/>
            <person name="Reimegard J."/>
            <person name="Sonavane S."/>
            <person name="Akerstrom W."/>
            <person name="Nylinder S."/>
            <person name="Hedman E."/>
            <person name="Kallberg Y."/>
        </authorList>
    </citation>
    <scope>NUCLEOTIDE SEQUENCE [LARGE SCALE GENOMIC DNA]</scope>
</reference>
<evidence type="ECO:0000313" key="3">
    <source>
        <dbReference type="EMBL" id="CAL1299675.1"/>
    </source>
</evidence>
<dbReference type="InterPro" id="IPR008974">
    <property type="entry name" value="TRAF-like"/>
</dbReference>
<dbReference type="SUPFAM" id="SSF49599">
    <property type="entry name" value="TRAF domain-like"/>
    <property type="match status" value="2"/>
</dbReference>
<dbReference type="PANTHER" id="PTHR24413">
    <property type="entry name" value="SPECKLE-TYPE POZ PROTEIN"/>
    <property type="match status" value="1"/>
</dbReference>
<dbReference type="InterPro" id="IPR011333">
    <property type="entry name" value="SKP1/BTB/POZ_sf"/>
</dbReference>
<dbReference type="PROSITE" id="PS50097">
    <property type="entry name" value="BTB"/>
    <property type="match status" value="1"/>
</dbReference>
<feature type="domain" description="BTB" evidence="1">
    <location>
        <begin position="338"/>
        <end position="405"/>
    </location>
</feature>